<gene>
    <name evidence="18" type="ORF">LTLLF_186540</name>
</gene>
<feature type="compositionally biased region" description="Basic and acidic residues" evidence="15">
    <location>
        <begin position="652"/>
        <end position="666"/>
    </location>
</feature>
<feature type="domain" description="PB1" evidence="17">
    <location>
        <begin position="566"/>
        <end position="644"/>
    </location>
</feature>
<dbReference type="PROSITE" id="PS51745">
    <property type="entry name" value="PB1"/>
    <property type="match status" value="1"/>
</dbReference>
<dbReference type="SMART" id="SM00326">
    <property type="entry name" value="SH3"/>
    <property type="match status" value="2"/>
</dbReference>
<dbReference type="Gene3D" id="2.30.30.40">
    <property type="entry name" value="SH3 Domains"/>
    <property type="match status" value="2"/>
</dbReference>
<protein>
    <recommendedName>
        <fullName evidence="12">Neutrophil cytosol factor 2</fullName>
    </recommendedName>
    <alternativeName>
        <fullName evidence="13">Neutrophil NADPH oxidase factor 2</fullName>
    </alternativeName>
</protein>
<dbReference type="Pfam" id="PF00018">
    <property type="entry name" value="SH3_1"/>
    <property type="match status" value="2"/>
</dbReference>
<name>A0A8J6G4K0_MICOH</name>
<dbReference type="InterPro" id="IPR006789">
    <property type="entry name" value="ARPC5"/>
</dbReference>
<dbReference type="Pfam" id="PF00564">
    <property type="entry name" value="PB1"/>
    <property type="match status" value="1"/>
</dbReference>
<comment type="subunit">
    <text evidence="11">Component of the phagocyte NADPH oxidase complex composed of an obligatory core heterodimer formed by the membrane proteins CYBA and CYBB and the cytosolic regulatory subunits NCF1/p47-phox, NCF2/p67-phox, NCF4/p40-phox and the small GTPase RAC1 or RAC2. Part of a cytosolic complex composed at least by NCF1, NCF2 and NCF4. Interacts with NCF4. Interacts (via the C-terminal SH3 domain) with NCF1 (via C-terminus). Interacts with SYTL1 and RAC1. May interact with NOXO1. Interacts with S100A8 and calprotectin (S100A8/9). Interacts with GBP7 (via GB1/RHD3-type G domain). Interacts with CYBB; the interaction is enhanced in the presence of GBP7.</text>
</comment>
<dbReference type="InterPro" id="IPR053793">
    <property type="entry name" value="PB1-like"/>
</dbReference>
<evidence type="ECO:0000256" key="11">
    <source>
        <dbReference type="ARBA" id="ARBA00065730"/>
    </source>
</evidence>
<evidence type="ECO:0000256" key="6">
    <source>
        <dbReference type="ARBA" id="ARBA00022553"/>
    </source>
</evidence>
<dbReference type="GO" id="GO:0043020">
    <property type="term" value="C:NADPH oxidase complex"/>
    <property type="evidence" value="ECO:0007669"/>
    <property type="project" value="InterPro"/>
</dbReference>
<dbReference type="InterPro" id="IPR035546">
    <property type="entry name" value="p67phox_SH3_1"/>
</dbReference>
<evidence type="ECO:0000256" key="12">
    <source>
        <dbReference type="ARBA" id="ARBA00071393"/>
    </source>
</evidence>
<keyword evidence="9" id="KW-0206">Cytoskeleton</keyword>
<evidence type="ECO:0000259" key="17">
    <source>
        <dbReference type="PROSITE" id="PS51745"/>
    </source>
</evidence>
<dbReference type="InterPro" id="IPR001452">
    <property type="entry name" value="SH3_domain"/>
</dbReference>
<keyword evidence="4 14" id="KW-0728">SH3 domain</keyword>
<evidence type="ECO:0000256" key="10">
    <source>
        <dbReference type="ARBA" id="ARBA00057303"/>
    </source>
</evidence>
<evidence type="ECO:0000256" key="1">
    <source>
        <dbReference type="ARBA" id="ARBA00004245"/>
    </source>
</evidence>
<dbReference type="CDD" id="cd06406">
    <property type="entry name" value="PB1_P67"/>
    <property type="match status" value="1"/>
</dbReference>
<evidence type="ECO:0000256" key="3">
    <source>
        <dbReference type="ARBA" id="ARBA00008051"/>
    </source>
</evidence>
<feature type="region of interest" description="Disordered" evidence="15">
    <location>
        <begin position="20"/>
        <end position="44"/>
    </location>
</feature>
<evidence type="ECO:0000256" key="5">
    <source>
        <dbReference type="ARBA" id="ARBA00022490"/>
    </source>
</evidence>
<dbReference type="InterPro" id="IPR036028">
    <property type="entry name" value="SH3-like_dom_sf"/>
</dbReference>
<feature type="compositionally biased region" description="Polar residues" evidence="15">
    <location>
        <begin position="520"/>
        <end position="530"/>
    </location>
</feature>
<reference evidence="18" key="1">
    <citation type="submission" date="2020-03" db="EMBL/GenBank/DDBJ databases">
        <title>Studies in the Genomics of Life Span.</title>
        <authorList>
            <person name="Glass D."/>
        </authorList>
    </citation>
    <scope>NUCLEOTIDE SEQUENCE</scope>
    <source>
        <strain evidence="18">LTLLF</strain>
        <tissue evidence="18">Muscle</tissue>
    </source>
</reference>
<dbReference type="PRINTS" id="PR00452">
    <property type="entry name" value="SH3DOMAIN"/>
</dbReference>
<dbReference type="InterPro" id="IPR034885">
    <property type="entry name" value="PB1_P67"/>
</dbReference>
<evidence type="ECO:0000256" key="7">
    <source>
        <dbReference type="ARBA" id="ARBA00022737"/>
    </source>
</evidence>
<evidence type="ECO:0000256" key="15">
    <source>
        <dbReference type="SAM" id="MobiDB-lite"/>
    </source>
</evidence>
<dbReference type="FunFam" id="1.25.40.10:FF:000017">
    <property type="entry name" value="NADPH oxidase regulator NoxR"/>
    <property type="match status" value="1"/>
</dbReference>
<evidence type="ECO:0000256" key="13">
    <source>
        <dbReference type="ARBA" id="ARBA00080922"/>
    </source>
</evidence>
<comment type="function">
    <text evidence="10">Subunit of the phagocyte NADPH oxidase complex that mediates the transfer of electrons from cytosolic NADPH to O2 to produce the superoxide anion (O2(-)). In the activated complex, electrons are first transferred from NADPH to flavin adenine dinucleotide (FAD) and subsequently transferred via two heme molecules to molecular oxygen, producing superoxide through an outer-sphere reaction. Activation of the NADPH oxidase complex is initiated by the assembly of cytosolic subunits of the NADPH oxidase complex with the core NADPH oxidase complex to form a complex at the plasma membrane or phagosomal membrane. This activation process is initiated by phosphorylation dependent binding of the cytosolic NCF1/p47-phox subunit to the C-terminus of CYBA/p22-phox.</text>
</comment>
<dbReference type="GO" id="GO:0005885">
    <property type="term" value="C:Arp2/3 protein complex"/>
    <property type="evidence" value="ECO:0007669"/>
    <property type="project" value="InterPro"/>
</dbReference>
<dbReference type="GO" id="GO:0006909">
    <property type="term" value="P:phagocytosis"/>
    <property type="evidence" value="ECO:0007669"/>
    <property type="project" value="InterPro"/>
</dbReference>
<dbReference type="InterPro" id="IPR051864">
    <property type="entry name" value="NCF2_NOXA1"/>
</dbReference>
<comment type="subcellular location">
    <subcellularLocation>
        <location evidence="1">Cytoplasm</location>
        <location evidence="1">Cytoskeleton</location>
    </subcellularLocation>
</comment>
<dbReference type="GO" id="GO:0030833">
    <property type="term" value="P:regulation of actin filament polymerization"/>
    <property type="evidence" value="ECO:0007669"/>
    <property type="project" value="InterPro"/>
</dbReference>
<evidence type="ECO:0000256" key="2">
    <source>
        <dbReference type="ARBA" id="ARBA00006084"/>
    </source>
</evidence>
<evidence type="ECO:0000256" key="14">
    <source>
        <dbReference type="PROSITE-ProRule" id="PRU00192"/>
    </source>
</evidence>
<dbReference type="PROSITE" id="PS50002">
    <property type="entry name" value="SH3"/>
    <property type="match status" value="2"/>
</dbReference>
<organism evidence="18 19">
    <name type="scientific">Microtus ochrogaster</name>
    <name type="common">Prairie vole</name>
    <dbReference type="NCBI Taxonomy" id="79684"/>
    <lineage>
        <taxon>Eukaryota</taxon>
        <taxon>Metazoa</taxon>
        <taxon>Chordata</taxon>
        <taxon>Craniata</taxon>
        <taxon>Vertebrata</taxon>
        <taxon>Euteleostomi</taxon>
        <taxon>Mammalia</taxon>
        <taxon>Eutheria</taxon>
        <taxon>Euarchontoglires</taxon>
        <taxon>Glires</taxon>
        <taxon>Rodentia</taxon>
        <taxon>Myomorpha</taxon>
        <taxon>Muroidea</taxon>
        <taxon>Cricetidae</taxon>
        <taxon>Arvicolinae</taxon>
        <taxon>Microtus</taxon>
    </lineage>
</organism>
<dbReference type="FunFam" id="2.30.30.40:FF:000260">
    <property type="entry name" value="neutrophil cytosol factor 2 isoform X1"/>
    <property type="match status" value="1"/>
</dbReference>
<dbReference type="FunFam" id="2.30.30.40:FF:000096">
    <property type="entry name" value="Neutrophil cytosol factor 2"/>
    <property type="match status" value="1"/>
</dbReference>
<keyword evidence="7" id="KW-0677">Repeat</keyword>
<evidence type="ECO:0000313" key="19">
    <source>
        <dbReference type="Proteomes" id="UP000710432"/>
    </source>
</evidence>
<dbReference type="EMBL" id="JAATJU010025500">
    <property type="protein sequence ID" value="KAH0503533.1"/>
    <property type="molecule type" value="Genomic_DNA"/>
</dbReference>
<feature type="region of interest" description="Disordered" evidence="15">
    <location>
        <begin position="650"/>
        <end position="673"/>
    </location>
</feature>
<dbReference type="SUPFAM" id="SSF50044">
    <property type="entry name" value="SH3-domain"/>
    <property type="match status" value="2"/>
</dbReference>
<dbReference type="SUPFAM" id="SSF48452">
    <property type="entry name" value="TPR-like"/>
    <property type="match status" value="1"/>
</dbReference>
<dbReference type="InterPro" id="IPR000270">
    <property type="entry name" value="PB1_dom"/>
</dbReference>
<dbReference type="Gene3D" id="3.10.20.90">
    <property type="entry name" value="Phosphatidylinositol 3-kinase Catalytic Subunit, Chain A, domain 1"/>
    <property type="match status" value="1"/>
</dbReference>
<sequence>MSKNTVSSARFRKVDVDEYDENKFVDEEDGGDGQAGPDEGEVDSCLRQYPCSRGAWGPWGRLPRGGLRLALGGDGGQELPGPAGLLHPAVALANLRAPGFLRCAAPAAAPSPGTGRRPSEHLSSRNSCLVGTRASRFSVVGVVLLSGNMTAALQAALKNPPINTKSQAVKDRAGSIVLKVLISFKANDIEKAVQSLDKNGVDLLMKYIYKGFESPSDNSSAMLLQWHEKLTMSLAEAIRLWNEGVLAADKKDWKGALQAFSEVQDPHSRICFNIGCMHTILENMPAAEQAFFLCLTTLHLIVRYDLAIKDLKEALTQLRGNQLIDYKILGLQFKLFACEVLYNIAFMHAKKEEWKKAEEQLALATNMKSEPRHSKIDKAMESIWKQKLFEPVVIPVGRLFRPNERQVAQLAKKDYLGKATVVASVVHQDNFSGFAPLQPQTAEPPPRPKTPEIFRALEGEAHRVLFGFVPETPEELQVMPGNIVFVLKKGSDNWATVMFNGQKGLVPCNYLEPVELRIHPQSQRQDTSPESDIPPPPNSSAPGRSQLSPGHKQKEPKEVKLSVPMPYMLKVHYKYTVVMETELGLPYSRLRDMVSKKLELLPGHTKLSYRPRDSTELVLLSEETMKDAWSQVKNYCLTLWCEHTVGDQGFVDEPKESETSEADTRTAEPQPKEGSQVVAIFSYEAIQPEDLEFVEGDVILVLSHVNEEWLEGECKGKVGIFPKAFVEERAVKDLEGTPREV</sequence>
<dbReference type="Gene3D" id="1.25.40.190">
    <property type="entry name" value="Actin-related protein 2/3 complex subunit 5"/>
    <property type="match status" value="1"/>
</dbReference>
<dbReference type="InterPro" id="IPR011990">
    <property type="entry name" value="TPR-like_helical_dom_sf"/>
</dbReference>
<dbReference type="PANTHER" id="PTHR15175">
    <property type="entry name" value="NEUTROPHIL CYTOSOLIC FACTOR 2, NEUTROPHIL NADPH OXIDASE FACTOR 2"/>
    <property type="match status" value="1"/>
</dbReference>
<dbReference type="SUPFAM" id="SSF69103">
    <property type="entry name" value="Arp2/3 complex 16 kDa subunit ARPC5"/>
    <property type="match status" value="2"/>
</dbReference>
<dbReference type="GO" id="GO:0034314">
    <property type="term" value="P:Arp2/3 complex-mediated actin nucleation"/>
    <property type="evidence" value="ECO:0007669"/>
    <property type="project" value="InterPro"/>
</dbReference>
<dbReference type="Pfam" id="PF04699">
    <property type="entry name" value="P16-Arc"/>
    <property type="match status" value="1"/>
</dbReference>
<feature type="domain" description="SH3" evidence="16">
    <location>
        <begin position="457"/>
        <end position="516"/>
    </location>
</feature>
<evidence type="ECO:0000256" key="9">
    <source>
        <dbReference type="ARBA" id="ARBA00023212"/>
    </source>
</evidence>
<dbReference type="Gene3D" id="1.25.40.10">
    <property type="entry name" value="Tetratricopeptide repeat domain"/>
    <property type="match status" value="2"/>
</dbReference>
<dbReference type="SMART" id="SM00666">
    <property type="entry name" value="PB1"/>
    <property type="match status" value="1"/>
</dbReference>
<keyword evidence="6" id="KW-0597">Phosphoprotein</keyword>
<dbReference type="CDD" id="cd11871">
    <property type="entry name" value="SH3_p67phox_N"/>
    <property type="match status" value="1"/>
</dbReference>
<keyword evidence="5" id="KW-0963">Cytoplasm</keyword>
<dbReference type="GO" id="GO:0042554">
    <property type="term" value="P:superoxide anion generation"/>
    <property type="evidence" value="ECO:0007669"/>
    <property type="project" value="TreeGrafter"/>
</dbReference>
<comment type="similarity">
    <text evidence="2">Belongs to the ARPC5 family.</text>
</comment>
<dbReference type="GO" id="GO:0016176">
    <property type="term" value="F:superoxide-generating NADPH oxidase activator activity"/>
    <property type="evidence" value="ECO:0007669"/>
    <property type="project" value="InterPro"/>
</dbReference>
<evidence type="ECO:0000259" key="16">
    <source>
        <dbReference type="PROSITE" id="PS50002"/>
    </source>
</evidence>
<dbReference type="Proteomes" id="UP000710432">
    <property type="component" value="Unassembled WGS sequence"/>
</dbReference>
<proteinExistence type="inferred from homology"/>
<dbReference type="AlphaFoldDB" id="A0A8J6G4K0"/>
<evidence type="ECO:0000313" key="18">
    <source>
        <dbReference type="EMBL" id="KAH0503533.1"/>
    </source>
</evidence>
<dbReference type="InterPro" id="IPR036743">
    <property type="entry name" value="ARPC5_sf"/>
</dbReference>
<dbReference type="PRINTS" id="PR00499">
    <property type="entry name" value="P67PHOX"/>
</dbReference>
<dbReference type="CDD" id="cd12046">
    <property type="entry name" value="SH3_p67phox_C"/>
    <property type="match status" value="1"/>
</dbReference>
<feature type="domain" description="SH3" evidence="16">
    <location>
        <begin position="672"/>
        <end position="731"/>
    </location>
</feature>
<comment type="similarity">
    <text evidence="3">Belongs to the NCF2/NOXA1 family.</text>
</comment>
<evidence type="ECO:0000256" key="4">
    <source>
        <dbReference type="ARBA" id="ARBA00022443"/>
    </source>
</evidence>
<feature type="region of interest" description="Disordered" evidence="15">
    <location>
        <begin position="520"/>
        <end position="559"/>
    </location>
</feature>
<evidence type="ECO:0000256" key="8">
    <source>
        <dbReference type="ARBA" id="ARBA00022803"/>
    </source>
</evidence>
<keyword evidence="8" id="KW-0802">TPR repeat</keyword>
<accession>A0A8J6G4K0</accession>
<comment type="caution">
    <text evidence="18">The sequence shown here is derived from an EMBL/GenBank/DDBJ whole genome shotgun (WGS) entry which is preliminary data.</text>
</comment>
<dbReference type="GO" id="GO:0045730">
    <property type="term" value="P:respiratory burst"/>
    <property type="evidence" value="ECO:0007669"/>
    <property type="project" value="InterPro"/>
</dbReference>
<dbReference type="FunFam" id="3.10.20.90:FF:000141">
    <property type="entry name" value="Neutrophil cytosol factor 2"/>
    <property type="match status" value="1"/>
</dbReference>
<dbReference type="PANTHER" id="PTHR15175:SF3">
    <property type="entry name" value="NEUTROPHIL CYTOSOL FACTOR 2"/>
    <property type="match status" value="1"/>
</dbReference>
<dbReference type="InterPro" id="IPR034889">
    <property type="entry name" value="NCF2_SH3"/>
</dbReference>
<dbReference type="SUPFAM" id="SSF54277">
    <property type="entry name" value="CAD &amp; PB1 domains"/>
    <property type="match status" value="1"/>
</dbReference>